<dbReference type="InterPro" id="IPR000477">
    <property type="entry name" value="RT_dom"/>
</dbReference>
<dbReference type="OrthoDB" id="9950135at2759"/>
<evidence type="ECO:0000259" key="4">
    <source>
        <dbReference type="PROSITE" id="PS50879"/>
    </source>
</evidence>
<gene>
    <name evidence="6" type="ORF">DUI87_22390</name>
</gene>
<dbReference type="SUPFAM" id="SSF56672">
    <property type="entry name" value="DNA/RNA polymerases"/>
    <property type="match status" value="1"/>
</dbReference>
<dbReference type="InterPro" id="IPR036397">
    <property type="entry name" value="RNaseH_sf"/>
</dbReference>
<keyword evidence="7" id="KW-1185">Reference proteome</keyword>
<dbReference type="GO" id="GO:0015074">
    <property type="term" value="P:DNA integration"/>
    <property type="evidence" value="ECO:0007669"/>
    <property type="project" value="InterPro"/>
</dbReference>
<comment type="caution">
    <text evidence="6">The sequence shown here is derived from an EMBL/GenBank/DDBJ whole genome shotgun (WGS) entry which is preliminary data.</text>
</comment>
<dbReference type="Pfam" id="PF00075">
    <property type="entry name" value="RNase_H"/>
    <property type="match status" value="1"/>
</dbReference>
<feature type="coiled-coil region" evidence="3">
    <location>
        <begin position="32"/>
        <end position="59"/>
    </location>
</feature>
<sequence length="994" mass="112293">MKREDMEETVLDMVKKLQTYADAVHGPTHARIAAVETRLHKLEDKIDENHKKLREEIRENLLQISAVQIRDPKGLKWAFGIAAVVTEGIRQLNTLPGLSENPSAVGLLKVQEQRVPIATSIVHRRQYGTTQDAVIPIHKMIQELESQGVVSKTHSPFNSPIWPVRESEGEWRLTVDYRALNEVTPPLSAAVPDMLELQYELESKAAKCRIQASVCLHMEGVRYTWNQLPQGWKHSPTICHGLIQAALEKGEAPEHLQYIDDIIVWGNTAAEVFEKGKEIIQILLEASFAIKKSKVKGPAHEIQFLGVKWQDGWRQIPTDVINKITAISPPTNKKETQAFLGAIGFWRMHIPEYSQNVSPPYLVTHKKNDFHWGPEQQQAFVQIKQEIAHAVALGPVRTGPDVKNVLYSAAGSHSLFWSLWQKASGETRGRPLGFWSRSYRGSEANNTPTEKEILATYEGVQAASEVIGTETQLLLAPRLPVLEWMFKGEVPSTHHATDATWSKWIALITQRARMGQLNRPGILEIITNWPEGENFGLTDEEQGQVTRAEEAPPHNRLPAEEMHYALFPDGSCCIVGMNRKWKAAVWSPTRQVAEATEREGGSSQLAELKAVQLALDIAEREGRPRLYLNTNSWMVANALWGWLKRWKEANWQHGGKPIWAAEEWKDIATRVGRLPVKVRHVDAHIPKSRANEEHRNNEQVDQAAKIEVSKIDLDWEHKGELFLSQWAHDASGHQGRDATYKWARDRGVDLTMDSISQVIHDCETCAAIKQVKRVKPLWYGRWWSKYNYGEAWQIDYIALPQTRHGKRYVLAMVEATTVWLETYPVPHATAQNTILGLEKQVLWMHGTPERIESDNGTHFKNSIINTWAREHGIEWVYHIPYHAPAAGKVERHNALLKTQLKALGGGSFKNLEQHLAKATWLVNTRGSTNRAGPAQAEPLHKIDGDKVPVVHARGLLGKTVWIKSASSSDKPIRGVVFAQGPGCTWWIMQKDGTT</sequence>
<dbReference type="InterPro" id="IPR043128">
    <property type="entry name" value="Rev_trsase/Diguanyl_cyclase"/>
</dbReference>
<dbReference type="Pfam" id="PF00078">
    <property type="entry name" value="RVT_1"/>
    <property type="match status" value="1"/>
</dbReference>
<dbReference type="Pfam" id="PF00665">
    <property type="entry name" value="rve"/>
    <property type="match status" value="1"/>
</dbReference>
<dbReference type="STRING" id="333673.A0A3M0JPY6"/>
<organism evidence="6 7">
    <name type="scientific">Hirundo rustica rustica</name>
    <dbReference type="NCBI Taxonomy" id="333673"/>
    <lineage>
        <taxon>Eukaryota</taxon>
        <taxon>Metazoa</taxon>
        <taxon>Chordata</taxon>
        <taxon>Craniata</taxon>
        <taxon>Vertebrata</taxon>
        <taxon>Euteleostomi</taxon>
        <taxon>Archelosauria</taxon>
        <taxon>Archosauria</taxon>
        <taxon>Dinosauria</taxon>
        <taxon>Saurischia</taxon>
        <taxon>Theropoda</taxon>
        <taxon>Coelurosauria</taxon>
        <taxon>Aves</taxon>
        <taxon>Neognathae</taxon>
        <taxon>Neoaves</taxon>
        <taxon>Telluraves</taxon>
        <taxon>Australaves</taxon>
        <taxon>Passeriformes</taxon>
        <taxon>Sylvioidea</taxon>
        <taxon>Hirundinidae</taxon>
        <taxon>Hirundo</taxon>
    </lineage>
</organism>
<dbReference type="Gene3D" id="3.30.420.10">
    <property type="entry name" value="Ribonuclease H-like superfamily/Ribonuclease H"/>
    <property type="match status" value="2"/>
</dbReference>
<dbReference type="AlphaFoldDB" id="A0A3M0JPY6"/>
<protein>
    <recommendedName>
        <fullName evidence="2">ribonuclease H</fullName>
        <ecNumber evidence="2">3.1.26.4</ecNumber>
    </recommendedName>
</protein>
<dbReference type="InterPro" id="IPR012337">
    <property type="entry name" value="RNaseH-like_sf"/>
</dbReference>
<dbReference type="InterPro" id="IPR051320">
    <property type="entry name" value="Viral_Replic_Matur_Polypro"/>
</dbReference>
<keyword evidence="3" id="KW-0175">Coiled coil</keyword>
<accession>A0A3M0JPY6</accession>
<dbReference type="Pfam" id="PF17919">
    <property type="entry name" value="RT_RNaseH_2"/>
    <property type="match status" value="1"/>
</dbReference>
<proteinExistence type="inferred from homology"/>
<feature type="domain" description="Integrase catalytic" evidence="5">
    <location>
        <begin position="772"/>
        <end position="946"/>
    </location>
</feature>
<dbReference type="InterPro" id="IPR041577">
    <property type="entry name" value="RT_RNaseH_2"/>
</dbReference>
<comment type="similarity">
    <text evidence="1">Belongs to the beta type-B retroviral polymerase family. HERV class-II K(HML-2) pol subfamily.</text>
</comment>
<evidence type="ECO:0000313" key="6">
    <source>
        <dbReference type="EMBL" id="RMC01124.1"/>
    </source>
</evidence>
<evidence type="ECO:0000256" key="2">
    <source>
        <dbReference type="ARBA" id="ARBA00012180"/>
    </source>
</evidence>
<evidence type="ECO:0000256" key="3">
    <source>
        <dbReference type="SAM" id="Coils"/>
    </source>
</evidence>
<dbReference type="Gene3D" id="3.10.10.10">
    <property type="entry name" value="HIV Type 1 Reverse Transcriptase, subunit A, domain 1"/>
    <property type="match status" value="1"/>
</dbReference>
<dbReference type="GO" id="GO:0004523">
    <property type="term" value="F:RNA-DNA hybrid ribonuclease activity"/>
    <property type="evidence" value="ECO:0007669"/>
    <property type="project" value="UniProtKB-EC"/>
</dbReference>
<dbReference type="EMBL" id="QRBI01000141">
    <property type="protein sequence ID" value="RMC01124.1"/>
    <property type="molecule type" value="Genomic_DNA"/>
</dbReference>
<dbReference type="InterPro" id="IPR002156">
    <property type="entry name" value="RNaseH_domain"/>
</dbReference>
<dbReference type="EC" id="3.1.26.4" evidence="2"/>
<dbReference type="Gene3D" id="3.30.70.270">
    <property type="match status" value="2"/>
</dbReference>
<evidence type="ECO:0000256" key="1">
    <source>
        <dbReference type="ARBA" id="ARBA00010879"/>
    </source>
</evidence>
<feature type="domain" description="RNase H type-1" evidence="4">
    <location>
        <begin position="560"/>
        <end position="709"/>
    </location>
</feature>
<dbReference type="PANTHER" id="PTHR33064">
    <property type="entry name" value="POL PROTEIN"/>
    <property type="match status" value="1"/>
</dbReference>
<dbReference type="PROSITE" id="PS50879">
    <property type="entry name" value="RNASE_H_1"/>
    <property type="match status" value="1"/>
</dbReference>
<evidence type="ECO:0000313" key="7">
    <source>
        <dbReference type="Proteomes" id="UP000269221"/>
    </source>
</evidence>
<dbReference type="PANTHER" id="PTHR33064:SF29">
    <property type="entry name" value="PEPTIDASE A2 DOMAIN-CONTAINING PROTEIN-RELATED"/>
    <property type="match status" value="1"/>
</dbReference>
<dbReference type="PROSITE" id="PS50994">
    <property type="entry name" value="INTEGRASE"/>
    <property type="match status" value="1"/>
</dbReference>
<evidence type="ECO:0000259" key="5">
    <source>
        <dbReference type="PROSITE" id="PS50994"/>
    </source>
</evidence>
<reference evidence="6 7" key="1">
    <citation type="submission" date="2018-07" db="EMBL/GenBank/DDBJ databases">
        <title>A high quality draft genome assembly of the barn swallow (H. rustica rustica).</title>
        <authorList>
            <person name="Formenti G."/>
            <person name="Chiara M."/>
            <person name="Poveda L."/>
            <person name="Francoijs K.-J."/>
            <person name="Bonisoli-Alquati A."/>
            <person name="Canova L."/>
            <person name="Gianfranceschi L."/>
            <person name="Horner D.S."/>
            <person name="Saino N."/>
        </authorList>
    </citation>
    <scope>NUCLEOTIDE SEQUENCE [LARGE SCALE GENOMIC DNA]</scope>
    <source>
        <strain evidence="6">Chelidonia</strain>
        <tissue evidence="6">Blood</tissue>
    </source>
</reference>
<dbReference type="SUPFAM" id="SSF53098">
    <property type="entry name" value="Ribonuclease H-like"/>
    <property type="match status" value="2"/>
</dbReference>
<dbReference type="GO" id="GO:0003676">
    <property type="term" value="F:nucleic acid binding"/>
    <property type="evidence" value="ECO:0007669"/>
    <property type="project" value="InterPro"/>
</dbReference>
<dbReference type="InterPro" id="IPR043502">
    <property type="entry name" value="DNA/RNA_pol_sf"/>
</dbReference>
<dbReference type="InterPro" id="IPR001584">
    <property type="entry name" value="Integrase_cat-core"/>
</dbReference>
<dbReference type="Proteomes" id="UP000269221">
    <property type="component" value="Unassembled WGS sequence"/>
</dbReference>
<name>A0A3M0JPY6_HIRRU</name>